<feature type="transmembrane region" description="Helical" evidence="9">
    <location>
        <begin position="31"/>
        <end position="51"/>
    </location>
</feature>
<dbReference type="Pfam" id="PF00528">
    <property type="entry name" value="BPD_transp_1"/>
    <property type="match status" value="1"/>
</dbReference>
<evidence type="ECO:0000256" key="5">
    <source>
        <dbReference type="ARBA" id="ARBA00022692"/>
    </source>
</evidence>
<dbReference type="EMBL" id="UINC01007733">
    <property type="protein sequence ID" value="SVA34830.1"/>
    <property type="molecule type" value="Genomic_DNA"/>
</dbReference>
<dbReference type="InterPro" id="IPR000515">
    <property type="entry name" value="MetI-like"/>
</dbReference>
<keyword evidence="5 9" id="KW-0812">Transmembrane</keyword>
<reference evidence="11" key="1">
    <citation type="submission" date="2018-05" db="EMBL/GenBank/DDBJ databases">
        <authorList>
            <person name="Lanie J.A."/>
            <person name="Ng W.-L."/>
            <person name="Kazmierczak K.M."/>
            <person name="Andrzejewski T.M."/>
            <person name="Davidsen T.M."/>
            <person name="Wayne K.J."/>
            <person name="Tettelin H."/>
            <person name="Glass J.I."/>
            <person name="Rusch D."/>
            <person name="Podicherti R."/>
            <person name="Tsui H.-C.T."/>
            <person name="Winkler M.E."/>
        </authorList>
    </citation>
    <scope>NUCLEOTIDE SEQUENCE</scope>
</reference>
<evidence type="ECO:0000256" key="6">
    <source>
        <dbReference type="ARBA" id="ARBA00022970"/>
    </source>
</evidence>
<dbReference type="SUPFAM" id="SSF161098">
    <property type="entry name" value="MetI-like"/>
    <property type="match status" value="1"/>
</dbReference>
<evidence type="ECO:0000313" key="11">
    <source>
        <dbReference type="EMBL" id="SVA34830.1"/>
    </source>
</evidence>
<evidence type="ECO:0000256" key="2">
    <source>
        <dbReference type="ARBA" id="ARBA00010072"/>
    </source>
</evidence>
<dbReference type="AlphaFoldDB" id="A0A381V360"/>
<organism evidence="11">
    <name type="scientific">marine metagenome</name>
    <dbReference type="NCBI Taxonomy" id="408172"/>
    <lineage>
        <taxon>unclassified sequences</taxon>
        <taxon>metagenomes</taxon>
        <taxon>ecological metagenomes</taxon>
    </lineage>
</organism>
<dbReference type="InterPro" id="IPR035906">
    <property type="entry name" value="MetI-like_sf"/>
</dbReference>
<evidence type="ECO:0000256" key="9">
    <source>
        <dbReference type="SAM" id="Phobius"/>
    </source>
</evidence>
<dbReference type="InterPro" id="IPR010065">
    <property type="entry name" value="AA_ABC_transptr_permease_3TM"/>
</dbReference>
<feature type="domain" description="ABC transmembrane type-1" evidence="10">
    <location>
        <begin position="29"/>
        <end position="217"/>
    </location>
</feature>
<gene>
    <name evidence="11" type="ORF">METZ01_LOCUS87684</name>
</gene>
<dbReference type="Gene3D" id="1.10.3720.10">
    <property type="entry name" value="MetI-like"/>
    <property type="match status" value="1"/>
</dbReference>
<dbReference type="GO" id="GO:0043190">
    <property type="term" value="C:ATP-binding cassette (ABC) transporter complex"/>
    <property type="evidence" value="ECO:0007669"/>
    <property type="project" value="InterPro"/>
</dbReference>
<dbReference type="NCBIfam" id="TIGR01726">
    <property type="entry name" value="HEQRo_perm_3TM"/>
    <property type="match status" value="1"/>
</dbReference>
<evidence type="ECO:0000256" key="8">
    <source>
        <dbReference type="ARBA" id="ARBA00023136"/>
    </source>
</evidence>
<evidence type="ECO:0000256" key="4">
    <source>
        <dbReference type="ARBA" id="ARBA00022475"/>
    </source>
</evidence>
<proteinExistence type="inferred from homology"/>
<evidence type="ECO:0000256" key="7">
    <source>
        <dbReference type="ARBA" id="ARBA00022989"/>
    </source>
</evidence>
<evidence type="ECO:0000256" key="1">
    <source>
        <dbReference type="ARBA" id="ARBA00004651"/>
    </source>
</evidence>
<keyword evidence="8 9" id="KW-0472">Membrane</keyword>
<dbReference type="PANTHER" id="PTHR30614:SF20">
    <property type="entry name" value="GLUTAMINE TRANSPORT SYSTEM PERMEASE PROTEIN GLNP"/>
    <property type="match status" value="1"/>
</dbReference>
<dbReference type="PROSITE" id="PS50928">
    <property type="entry name" value="ABC_TM1"/>
    <property type="match status" value="1"/>
</dbReference>
<comment type="similarity">
    <text evidence="2">Belongs to the binding-protein-dependent transport system permease family. HisMQ subfamily.</text>
</comment>
<comment type="subcellular location">
    <subcellularLocation>
        <location evidence="1">Cell membrane</location>
        <topology evidence="1">Multi-pass membrane protein</topology>
    </subcellularLocation>
</comment>
<name>A0A381V360_9ZZZZ</name>
<dbReference type="CDD" id="cd06261">
    <property type="entry name" value="TM_PBP2"/>
    <property type="match status" value="1"/>
</dbReference>
<dbReference type="GO" id="GO:0022857">
    <property type="term" value="F:transmembrane transporter activity"/>
    <property type="evidence" value="ECO:0007669"/>
    <property type="project" value="InterPro"/>
</dbReference>
<keyword evidence="4" id="KW-1003">Cell membrane</keyword>
<dbReference type="GO" id="GO:0006865">
    <property type="term" value="P:amino acid transport"/>
    <property type="evidence" value="ECO:0007669"/>
    <property type="project" value="UniProtKB-KW"/>
</dbReference>
<protein>
    <recommendedName>
        <fullName evidence="10">ABC transmembrane type-1 domain-containing protein</fullName>
    </recommendedName>
</protein>
<evidence type="ECO:0000259" key="10">
    <source>
        <dbReference type="PROSITE" id="PS50928"/>
    </source>
</evidence>
<feature type="transmembrane region" description="Helical" evidence="9">
    <location>
        <begin position="198"/>
        <end position="217"/>
    </location>
</feature>
<dbReference type="PANTHER" id="PTHR30614">
    <property type="entry name" value="MEMBRANE COMPONENT OF AMINO ACID ABC TRANSPORTER"/>
    <property type="match status" value="1"/>
</dbReference>
<feature type="transmembrane region" description="Helical" evidence="9">
    <location>
        <begin position="63"/>
        <end position="88"/>
    </location>
</feature>
<evidence type="ECO:0000256" key="3">
    <source>
        <dbReference type="ARBA" id="ARBA00022448"/>
    </source>
</evidence>
<keyword evidence="7 9" id="KW-1133">Transmembrane helix</keyword>
<keyword evidence="3" id="KW-0813">Transport</keyword>
<keyword evidence="6" id="KW-0029">Amino-acid transport</keyword>
<dbReference type="InterPro" id="IPR043429">
    <property type="entry name" value="ArtM/GltK/GlnP/TcyL/YhdX-like"/>
</dbReference>
<sequence length="227" mass="25156">MESSLDVLIYNFFNLEILKSSLPFLWRGFKMTLLLTVIAVPLGIFAGLLVATTCSFGKRWVNFWLMLYVDFFRAIPPIVLLIIVYYGAPMLGADMPVLAAVALSFTFNTSAYYGEIFRAGIESIPRGQMEAARSTGLTRLQATVYVIIPQATRNVLPDLVSNTVEVVKFTSIASVVALPELLRMARVVQGLTFNPTPLVAAALIYLLLLWPVVRLLSRLEHGLAAKR</sequence>
<accession>A0A381V360</accession>